<dbReference type="InterPro" id="IPR007737">
    <property type="entry name" value="Mga_HTH"/>
</dbReference>
<sequence>MIIQNSYTPSPLTEIYPADIKNKVILLTLIYQNRNGITIGELIEVSGLHRKTIYKYLKEINELCLAHFNEKFIDISVKKYYFFTETKIEFLTLRLLLIERAPITQLTIEFLHSSAISIPLFCSRHFITESTLKVYFKTYNKFLRPHGIFLRTKNGVLNLVGDEAKIRYFIASYLWRTYRGIKWPFRTLSKQKLKDSLSMLHSNSGGEVNKSKLEVLLYLLATNILRVKTQNLITQSSLPSYSKALCEGFLHEFQKTLATTYSLPPEEIEYAVLNLHTFPEYFIDNHTPSKILEILHDNTKSSYLSILHFLEFVKERHKDWRLDSFSGQTFLSVLISSRMFVDLFKDIYFNIYDLRLIYHSQKEFPALLPSLETFIRKDHDGLAETILKSLVFRYAQAYITIFPPQDFEPQIDILIVTDMPVYIEALLINRLRAILAERFNFSIHTSLNIVEPDLIIATGKVDESLIKHEVIYVYPDLPHNDSQSILRSCEAIVQKKYNFSS</sequence>
<accession>A0AA46TXD2</accession>
<evidence type="ECO:0000256" key="2">
    <source>
        <dbReference type="ARBA" id="ARBA00023163"/>
    </source>
</evidence>
<dbReference type="Pfam" id="PF05043">
    <property type="entry name" value="Mga"/>
    <property type="match status" value="1"/>
</dbReference>
<keyword evidence="2" id="KW-0804">Transcription</keyword>
<dbReference type="InterPro" id="IPR036388">
    <property type="entry name" value="WH-like_DNA-bd_sf"/>
</dbReference>
<keyword evidence="1" id="KW-0805">Transcription regulation</keyword>
<evidence type="ECO:0000259" key="4">
    <source>
        <dbReference type="Pfam" id="PF08280"/>
    </source>
</evidence>
<evidence type="ECO:0000256" key="1">
    <source>
        <dbReference type="ARBA" id="ARBA00023015"/>
    </source>
</evidence>
<dbReference type="EMBL" id="CP109635">
    <property type="protein sequence ID" value="UYT11192.1"/>
    <property type="molecule type" value="Genomic_DNA"/>
</dbReference>
<evidence type="ECO:0000313" key="6">
    <source>
        <dbReference type="Proteomes" id="UP001164042"/>
    </source>
</evidence>
<name>A0AA46TXD2_9LACT</name>
<gene>
    <name evidence="5" type="ORF">OF801_04370</name>
</gene>
<dbReference type="Gene3D" id="1.10.10.10">
    <property type="entry name" value="Winged helix-like DNA-binding domain superfamily/Winged helix DNA-binding domain"/>
    <property type="match status" value="1"/>
</dbReference>
<protein>
    <submittedName>
        <fullName evidence="5">Helix-turn-helix domain-containing protein</fullName>
    </submittedName>
</protein>
<dbReference type="PANTHER" id="PTHR30185:SF13">
    <property type="entry name" value="LICABCH OPERON REGULATOR-RELATED"/>
    <property type="match status" value="1"/>
</dbReference>
<organism evidence="5 6">
    <name type="scientific">Lactococcus garvieae</name>
    <dbReference type="NCBI Taxonomy" id="1363"/>
    <lineage>
        <taxon>Bacteria</taxon>
        <taxon>Bacillati</taxon>
        <taxon>Bacillota</taxon>
        <taxon>Bacilli</taxon>
        <taxon>Lactobacillales</taxon>
        <taxon>Streptococcaceae</taxon>
        <taxon>Lactococcus</taxon>
    </lineage>
</organism>
<dbReference type="RefSeq" id="WP_264308609.1">
    <property type="nucleotide sequence ID" value="NZ_CP109635.1"/>
</dbReference>
<dbReference type="AlphaFoldDB" id="A0AA46TXD2"/>
<dbReference type="Pfam" id="PF08280">
    <property type="entry name" value="HTH_Mga"/>
    <property type="match status" value="1"/>
</dbReference>
<feature type="domain" description="Mga helix-turn-helix" evidence="3">
    <location>
        <begin position="97"/>
        <end position="173"/>
    </location>
</feature>
<reference evidence="5" key="1">
    <citation type="submission" date="2022-10" db="EMBL/GenBank/DDBJ databases">
        <title>Genome assembly of Lactococcus garvieae isolates from cricket gut.</title>
        <authorList>
            <person name="Luecke A.R."/>
            <person name="Brown A.M.V."/>
            <person name="Wakeman C.A."/>
        </authorList>
    </citation>
    <scope>NUCLEOTIDE SEQUENCE</scope>
    <source>
        <strain evidence="5">Alexii-11_2</strain>
    </source>
</reference>
<evidence type="ECO:0000259" key="3">
    <source>
        <dbReference type="Pfam" id="PF05043"/>
    </source>
</evidence>
<dbReference type="PANTHER" id="PTHR30185">
    <property type="entry name" value="CRYPTIC BETA-GLUCOSIDE BGL OPERON ANTITERMINATOR"/>
    <property type="match status" value="1"/>
</dbReference>
<proteinExistence type="predicted"/>
<dbReference type="InterPro" id="IPR050661">
    <property type="entry name" value="BglG_antiterminators"/>
</dbReference>
<dbReference type="Proteomes" id="UP001164042">
    <property type="component" value="Chromosome"/>
</dbReference>
<feature type="domain" description="M protein trans-acting positive regulator (MGA) HTH" evidence="4">
    <location>
        <begin position="19"/>
        <end position="63"/>
    </location>
</feature>
<evidence type="ECO:0000313" key="5">
    <source>
        <dbReference type="EMBL" id="UYT11192.1"/>
    </source>
</evidence>
<dbReference type="InterPro" id="IPR013199">
    <property type="entry name" value="HTH_Mga_DNA-bd_dom"/>
</dbReference>